<evidence type="ECO:0000256" key="6">
    <source>
        <dbReference type="ARBA" id="ARBA00023155"/>
    </source>
</evidence>
<feature type="region of interest" description="Disordered" evidence="11">
    <location>
        <begin position="155"/>
        <end position="241"/>
    </location>
</feature>
<feature type="domain" description="Homeobox" evidence="12">
    <location>
        <begin position="558"/>
        <end position="618"/>
    </location>
</feature>
<keyword evidence="5 9" id="KW-0238">DNA-binding</keyword>
<organism evidence="13 14">
    <name type="scientific">Scyliorhinus torazame</name>
    <name type="common">Cloudy catshark</name>
    <name type="synonym">Catulus torazame</name>
    <dbReference type="NCBI Taxonomy" id="75743"/>
    <lineage>
        <taxon>Eukaryota</taxon>
        <taxon>Metazoa</taxon>
        <taxon>Chordata</taxon>
        <taxon>Craniata</taxon>
        <taxon>Vertebrata</taxon>
        <taxon>Chondrichthyes</taxon>
        <taxon>Elasmobranchii</taxon>
        <taxon>Galeomorphii</taxon>
        <taxon>Galeoidea</taxon>
        <taxon>Carcharhiniformes</taxon>
        <taxon>Scyliorhinidae</taxon>
        <taxon>Scyliorhinus</taxon>
    </lineage>
</organism>
<evidence type="ECO:0000256" key="2">
    <source>
        <dbReference type="ARBA" id="ARBA00022553"/>
    </source>
</evidence>
<feature type="region of interest" description="Disordered" evidence="11">
    <location>
        <begin position="469"/>
        <end position="534"/>
    </location>
</feature>
<name>A0A401PPC5_SCYTO</name>
<gene>
    <name evidence="13" type="ORF">scyTo_0019698</name>
</gene>
<evidence type="ECO:0000256" key="3">
    <source>
        <dbReference type="ARBA" id="ARBA00022737"/>
    </source>
</evidence>
<keyword evidence="4" id="KW-0805">Transcription regulation</keyword>
<comment type="caution">
    <text evidence="13">The sequence shown here is derived from an EMBL/GenBank/DDBJ whole genome shotgun (WGS) entry which is preliminary data.</text>
</comment>
<evidence type="ECO:0000256" key="1">
    <source>
        <dbReference type="ARBA" id="ARBA00004123"/>
    </source>
</evidence>
<dbReference type="PANTHER" id="PTHR15467">
    <property type="entry name" value="ZINC-FINGERS AND HOMEOBOXES RELATED"/>
    <property type="match status" value="1"/>
</dbReference>
<evidence type="ECO:0000256" key="9">
    <source>
        <dbReference type="PROSITE-ProRule" id="PRU00108"/>
    </source>
</evidence>
<feature type="compositionally biased region" description="Acidic residues" evidence="11">
    <location>
        <begin position="195"/>
        <end position="205"/>
    </location>
</feature>
<keyword evidence="7" id="KW-0804">Transcription</keyword>
<dbReference type="GO" id="GO:0000981">
    <property type="term" value="F:DNA-binding transcription factor activity, RNA polymerase II-specific"/>
    <property type="evidence" value="ECO:0007669"/>
    <property type="project" value="TreeGrafter"/>
</dbReference>
<protein>
    <recommendedName>
        <fullName evidence="12">Homeobox domain-containing protein</fullName>
    </recommendedName>
</protein>
<dbReference type="PROSITE" id="PS50071">
    <property type="entry name" value="HOMEOBOX_2"/>
    <property type="match status" value="3"/>
</dbReference>
<dbReference type="OrthoDB" id="6159439at2759"/>
<dbReference type="GO" id="GO:0005634">
    <property type="term" value="C:nucleus"/>
    <property type="evidence" value="ECO:0007669"/>
    <property type="project" value="UniProtKB-SubCell"/>
</dbReference>
<dbReference type="EMBL" id="BFAA01014918">
    <property type="protein sequence ID" value="GCB74969.1"/>
    <property type="molecule type" value="Genomic_DNA"/>
</dbReference>
<evidence type="ECO:0000256" key="4">
    <source>
        <dbReference type="ARBA" id="ARBA00023015"/>
    </source>
</evidence>
<dbReference type="STRING" id="75743.A0A401PPC5"/>
<dbReference type="CDD" id="cd00086">
    <property type="entry name" value="homeodomain"/>
    <property type="match status" value="3"/>
</dbReference>
<feature type="region of interest" description="Disordered" evidence="11">
    <location>
        <begin position="685"/>
        <end position="723"/>
    </location>
</feature>
<keyword evidence="8 9" id="KW-0539">Nucleus</keyword>
<dbReference type="AlphaFoldDB" id="A0A401PPC5"/>
<dbReference type="SUPFAM" id="SSF46689">
    <property type="entry name" value="Homeodomain-like"/>
    <property type="match status" value="3"/>
</dbReference>
<keyword evidence="14" id="KW-1185">Reference proteome</keyword>
<evidence type="ECO:0000256" key="10">
    <source>
        <dbReference type="RuleBase" id="RU000682"/>
    </source>
</evidence>
<dbReference type="PANTHER" id="PTHR15467:SF10">
    <property type="entry name" value="HOMEOBOX AND LEUCINE ZIPPER ENCODING B-RELATED"/>
    <property type="match status" value="1"/>
</dbReference>
<feature type="DNA-binding region" description="Homeobox" evidence="9">
    <location>
        <begin position="248"/>
        <end position="290"/>
    </location>
</feature>
<feature type="DNA-binding region" description="Homeobox" evidence="9">
    <location>
        <begin position="560"/>
        <end position="619"/>
    </location>
</feature>
<evidence type="ECO:0000256" key="11">
    <source>
        <dbReference type="SAM" id="MobiDB-lite"/>
    </source>
</evidence>
<proteinExistence type="predicted"/>
<feature type="compositionally biased region" description="Basic and acidic residues" evidence="11">
    <location>
        <begin position="470"/>
        <end position="489"/>
    </location>
</feature>
<evidence type="ECO:0000313" key="13">
    <source>
        <dbReference type="EMBL" id="GCB74969.1"/>
    </source>
</evidence>
<feature type="compositionally biased region" description="Polar residues" evidence="11">
    <location>
        <begin position="333"/>
        <end position="350"/>
    </location>
</feature>
<feature type="compositionally biased region" description="Basic and acidic residues" evidence="11">
    <location>
        <begin position="177"/>
        <end position="191"/>
    </location>
</feature>
<evidence type="ECO:0000256" key="8">
    <source>
        <dbReference type="ARBA" id="ARBA00023242"/>
    </source>
</evidence>
<dbReference type="Proteomes" id="UP000288216">
    <property type="component" value="Unassembled WGS sequence"/>
</dbReference>
<dbReference type="GO" id="GO:0003677">
    <property type="term" value="F:DNA binding"/>
    <property type="evidence" value="ECO:0007669"/>
    <property type="project" value="UniProtKB-UniRule"/>
</dbReference>
<sequence>MSAKRKYGAACPTEWRMMEREPAEGEEAAWARAVGAPEVVYDRIQDRERALGGSRRWMTEDEEDDGGGGEDDDDEEGPEGYHCQICGFHTDQLQPFNIHLHSAHPTVVLQELYGLLGLTGCPIPGLGPSGGPFPNLDLPGGPILGLGPSGGPVPALGPPGYPTPSHGLSGVSIAGLGHKEGRDGGKSDIVHIDLTGEDENGEQEEGPVPAQEPIPASSLKQPGSPAEQAASQEPGSGLELDAEGPLAKAFSRFPYPSPDELARCGMSAGLSAERVRIWFAVQRLRHGISWTPEEVREARDKLWQRPGTLKLPIPPPLALLTDHPLGLVPASGPTESRTSSGGEAQDSVSGQPEGWGGLKKARTSPDGADSPEVQGCPPRVPTLAGERRWRKTKGQLATLKSSFARDRYPDEAEMRRLQARTGLGKSEIKRWFSDSRYQLRGLPASYLQLRRGGGPSWLCSGRLLAQTEDGPARGEGCHEAGGDTLHRLGEVSPVPTAQREVGGVDLSQRKPEVGGGGVEEEEGKTPSPPGGSVVTETAAHCAIGSSMAAETAYRAQASAPSPGRPRKTKEQLAVLKAFFLRSQWPGGDDYTRLVEQTALARADIIQWFGDTRYALKNGQLKWVHRGSTALGAGPPGAEPEPGPGADCGPLEEYLSRHGARLRQDDLYRLCLESRMSAQQVAEWFRRSGRGARPPEPPAASEDGGSEEDRPVEDSGVGLGERKVDHVGGHVIRVTL</sequence>
<evidence type="ECO:0000256" key="5">
    <source>
        <dbReference type="ARBA" id="ARBA00023125"/>
    </source>
</evidence>
<dbReference type="InterPro" id="IPR024578">
    <property type="entry name" value="Homez_homeobox_dom"/>
</dbReference>
<dbReference type="Pfam" id="PF11569">
    <property type="entry name" value="Homez"/>
    <property type="match status" value="1"/>
</dbReference>
<feature type="region of interest" description="Disordered" evidence="11">
    <location>
        <begin position="324"/>
        <end position="387"/>
    </location>
</feature>
<dbReference type="Pfam" id="PF00046">
    <property type="entry name" value="Homeodomain"/>
    <property type="match status" value="1"/>
</dbReference>
<feature type="domain" description="Homeobox" evidence="12">
    <location>
        <begin position="246"/>
        <end position="289"/>
    </location>
</feature>
<evidence type="ECO:0000313" key="14">
    <source>
        <dbReference type="Proteomes" id="UP000288216"/>
    </source>
</evidence>
<evidence type="ECO:0000256" key="7">
    <source>
        <dbReference type="ARBA" id="ARBA00023163"/>
    </source>
</evidence>
<dbReference type="InterPro" id="IPR001356">
    <property type="entry name" value="HD"/>
</dbReference>
<dbReference type="InterPro" id="IPR009057">
    <property type="entry name" value="Homeodomain-like_sf"/>
</dbReference>
<accession>A0A401PPC5</accession>
<feature type="DNA-binding region" description="Homeobox" evidence="9">
    <location>
        <begin position="384"/>
        <end position="443"/>
    </location>
</feature>
<keyword evidence="6 9" id="KW-0371">Homeobox</keyword>
<dbReference type="SMART" id="SM00389">
    <property type="entry name" value="HOX"/>
    <property type="match status" value="3"/>
</dbReference>
<feature type="region of interest" description="Disordered" evidence="11">
    <location>
        <begin position="50"/>
        <end position="82"/>
    </location>
</feature>
<feature type="domain" description="Homeobox" evidence="12">
    <location>
        <begin position="382"/>
        <end position="442"/>
    </location>
</feature>
<feature type="compositionally biased region" description="Acidic residues" evidence="11">
    <location>
        <begin position="60"/>
        <end position="78"/>
    </location>
</feature>
<reference evidence="13 14" key="1">
    <citation type="journal article" date="2018" name="Nat. Ecol. Evol.">
        <title>Shark genomes provide insights into elasmobranch evolution and the origin of vertebrates.</title>
        <authorList>
            <person name="Hara Y"/>
            <person name="Yamaguchi K"/>
            <person name="Onimaru K"/>
            <person name="Kadota M"/>
            <person name="Koyanagi M"/>
            <person name="Keeley SD"/>
            <person name="Tatsumi K"/>
            <person name="Tanaka K"/>
            <person name="Motone F"/>
            <person name="Kageyama Y"/>
            <person name="Nozu R"/>
            <person name="Adachi N"/>
            <person name="Nishimura O"/>
            <person name="Nakagawa R"/>
            <person name="Tanegashima C"/>
            <person name="Kiyatake I"/>
            <person name="Matsumoto R"/>
            <person name="Murakumo K"/>
            <person name="Nishida K"/>
            <person name="Terakita A"/>
            <person name="Kuratani S"/>
            <person name="Sato K"/>
            <person name="Hyodo S Kuraku.S."/>
        </authorList>
    </citation>
    <scope>NUCLEOTIDE SEQUENCE [LARGE SCALE GENOMIC DNA]</scope>
</reference>
<dbReference type="Gene3D" id="1.10.10.60">
    <property type="entry name" value="Homeodomain-like"/>
    <property type="match status" value="4"/>
</dbReference>
<keyword evidence="2" id="KW-0597">Phosphoprotein</keyword>
<evidence type="ECO:0000259" key="12">
    <source>
        <dbReference type="PROSITE" id="PS50071"/>
    </source>
</evidence>
<comment type="subcellular location">
    <subcellularLocation>
        <location evidence="1 9 10">Nucleus</location>
    </subcellularLocation>
</comment>
<dbReference type="OMA" id="KLWHIQK"/>
<keyword evidence="3" id="KW-0677">Repeat</keyword>